<proteinExistence type="predicted"/>
<feature type="compositionally biased region" description="Polar residues" evidence="1">
    <location>
        <begin position="63"/>
        <end position="73"/>
    </location>
</feature>
<accession>A0ABP5ZF49</accession>
<name>A0ABP5ZF49_9MICO</name>
<evidence type="ECO:0000256" key="2">
    <source>
        <dbReference type="SAM" id="Phobius"/>
    </source>
</evidence>
<reference evidence="4" key="1">
    <citation type="journal article" date="2019" name="Int. J. Syst. Evol. Microbiol.">
        <title>The Global Catalogue of Microorganisms (GCM) 10K type strain sequencing project: providing services to taxonomists for standard genome sequencing and annotation.</title>
        <authorList>
            <consortium name="The Broad Institute Genomics Platform"/>
            <consortium name="The Broad Institute Genome Sequencing Center for Infectious Disease"/>
            <person name="Wu L."/>
            <person name="Ma J."/>
        </authorList>
    </citation>
    <scope>NUCLEOTIDE SEQUENCE [LARGE SCALE GENOMIC DNA]</scope>
    <source>
        <strain evidence="4">JCM 16259</strain>
    </source>
</reference>
<sequence>MGVGVLLAVVGAILTFAVRANTSVISLPIVGIILMVAGAGIIWHARKGTQRQRIITREERPSGASTPTSTVRQTIEERDID</sequence>
<evidence type="ECO:0008006" key="5">
    <source>
        <dbReference type="Google" id="ProtNLM"/>
    </source>
</evidence>
<feature type="region of interest" description="Disordered" evidence="1">
    <location>
        <begin position="52"/>
        <end position="81"/>
    </location>
</feature>
<feature type="transmembrane region" description="Helical" evidence="2">
    <location>
        <begin position="29"/>
        <end position="45"/>
    </location>
</feature>
<keyword evidence="2" id="KW-1133">Transmembrane helix</keyword>
<protein>
    <recommendedName>
        <fullName evidence="5">LPXTG cell wall anchor domain-containing protein</fullName>
    </recommendedName>
</protein>
<dbReference type="RefSeq" id="WP_344256316.1">
    <property type="nucleotide sequence ID" value="NZ_BAAARE010000016.1"/>
</dbReference>
<keyword evidence="2" id="KW-0472">Membrane</keyword>
<evidence type="ECO:0000256" key="1">
    <source>
        <dbReference type="SAM" id="MobiDB-lite"/>
    </source>
</evidence>
<gene>
    <name evidence="3" type="ORF">GCM10009858_35020</name>
</gene>
<keyword evidence="4" id="KW-1185">Reference proteome</keyword>
<evidence type="ECO:0000313" key="3">
    <source>
        <dbReference type="EMBL" id="GAA2494001.1"/>
    </source>
</evidence>
<dbReference type="EMBL" id="BAAARE010000016">
    <property type="protein sequence ID" value="GAA2494001.1"/>
    <property type="molecule type" value="Genomic_DNA"/>
</dbReference>
<keyword evidence="2" id="KW-0812">Transmembrane</keyword>
<organism evidence="3 4">
    <name type="scientific">Terrabacter carboxydivorans</name>
    <dbReference type="NCBI Taxonomy" id="619730"/>
    <lineage>
        <taxon>Bacteria</taxon>
        <taxon>Bacillati</taxon>
        <taxon>Actinomycetota</taxon>
        <taxon>Actinomycetes</taxon>
        <taxon>Micrococcales</taxon>
        <taxon>Intrasporangiaceae</taxon>
        <taxon>Terrabacter</taxon>
    </lineage>
</organism>
<comment type="caution">
    <text evidence="3">The sequence shown here is derived from an EMBL/GenBank/DDBJ whole genome shotgun (WGS) entry which is preliminary data.</text>
</comment>
<evidence type="ECO:0000313" key="4">
    <source>
        <dbReference type="Proteomes" id="UP001500730"/>
    </source>
</evidence>
<dbReference type="Proteomes" id="UP001500730">
    <property type="component" value="Unassembled WGS sequence"/>
</dbReference>